<proteinExistence type="predicted"/>
<dbReference type="HOGENOM" id="CLU_451077_0_0_11"/>
<feature type="compositionally biased region" description="Basic and acidic residues" evidence="2">
    <location>
        <begin position="436"/>
        <end position="461"/>
    </location>
</feature>
<dbReference type="eggNOG" id="COG5029">
    <property type="taxonomic scope" value="Bacteria"/>
</dbReference>
<dbReference type="RefSeq" id="WP_012933204.1">
    <property type="nucleotide sequence ID" value="NC_013739.1"/>
</dbReference>
<reference evidence="5 6" key="1">
    <citation type="journal article" date="2010" name="Stand. Genomic Sci.">
        <title>Complete genome sequence of Conexibacter woesei type strain (ID131577).</title>
        <authorList>
            <person name="Pukall R."/>
            <person name="Lapidus A."/>
            <person name="Glavina Del Rio T."/>
            <person name="Copeland A."/>
            <person name="Tice H."/>
            <person name="Cheng J.-F."/>
            <person name="Lucas S."/>
            <person name="Chen F."/>
            <person name="Nolan M."/>
            <person name="Bruce D."/>
            <person name="Goodwin L."/>
            <person name="Pitluck S."/>
            <person name="Mavromatis K."/>
            <person name="Ivanova N."/>
            <person name="Ovchinnikova G."/>
            <person name="Pati A."/>
            <person name="Chen A."/>
            <person name="Palaniappan K."/>
            <person name="Land M."/>
            <person name="Hauser L."/>
            <person name="Chang Y.-J."/>
            <person name="Jeffries C.D."/>
            <person name="Chain P."/>
            <person name="Meincke L."/>
            <person name="Sims D."/>
            <person name="Brettin T."/>
            <person name="Detter J.C."/>
            <person name="Rohde M."/>
            <person name="Goeker M."/>
            <person name="Bristow J."/>
            <person name="Eisen J.A."/>
            <person name="Markowitz V."/>
            <person name="Kyrpides N.C."/>
            <person name="Klenk H.-P."/>
            <person name="Hugenholtz P."/>
        </authorList>
    </citation>
    <scope>NUCLEOTIDE SEQUENCE [LARGE SCALE GENOMIC DNA]</scope>
    <source>
        <strain evidence="6">DSM 14684 / CIP 108061 / JCM 11494 / NBRC 100937 / ID131577</strain>
    </source>
</reference>
<gene>
    <name evidence="5" type="ordered locus">Cwoe_1726</name>
</gene>
<dbReference type="InterPro" id="IPR008930">
    <property type="entry name" value="Terpenoid_cyclase/PrenylTrfase"/>
</dbReference>
<accession>D3F177</accession>
<evidence type="ECO:0000256" key="3">
    <source>
        <dbReference type="SAM" id="Phobius"/>
    </source>
</evidence>
<evidence type="ECO:0000313" key="5">
    <source>
        <dbReference type="EMBL" id="ADB50153.1"/>
    </source>
</evidence>
<dbReference type="Pfam" id="PF00432">
    <property type="entry name" value="Prenyltrans"/>
    <property type="match status" value="2"/>
</dbReference>
<sequence precursor="true">MASPRRRRRLRLRLVPLLAAVAGAALLCAAGVGLLLAPAHAPAKPAPDATNQSRLDKTVRYVQRMQNKDGGYSIVPGRPSDVGFSAWMAFAVAAYDINPREQFLPNGWDVVTYLQRNAGALSVTTDYERTLLVTVAAGTDPRSFGGVDLIERLASRRLPDGSFTHIAGGTAPGVNDTIFAILSLALVDDPLAKSMVQGALGATLRHQNDDGSWPSFQVGAPGDADMTGAAIQALNAIGQHDTEAESRALRWLSDNQHADGGIGAVAGADSNASSSAWVAQGLWAAGIDPRGWTRGGNSVLDYLASMQQEDGSVMQSASAGLLNPGFVTAYCAPAFAGQPLPIPPVPFTGRYPNPTDDDPPPVNDGDGTGGGSGGFDAAKGGGVIAGGGGKGAANFSRPRRGSRGRTAGGVRRVRQRRTARRTRTDRRDTSPAPEVVRGEQEATAPERRDRRDERDRRERPRTPTAAPNEQETMTASSTGDHDDGAVASGGAADRAGGGGSADLSGDTARAGGSRGRANSGGAVGGPLRSQADAAAEDAEVSGVVVGGDGASSAARGDDRAAAYGLRGAQAGGETAPWVAVGLGGALLLCAGGGGLFEWRRPEITA</sequence>
<feature type="region of interest" description="Disordered" evidence="2">
    <location>
        <begin position="338"/>
        <end position="535"/>
    </location>
</feature>
<name>D3F177_CONWI</name>
<keyword evidence="3" id="KW-0812">Transmembrane</keyword>
<evidence type="ECO:0000256" key="1">
    <source>
        <dbReference type="ARBA" id="ARBA00022737"/>
    </source>
</evidence>
<dbReference type="OrthoDB" id="4401005at2"/>
<dbReference type="CDD" id="cd00688">
    <property type="entry name" value="ISOPREN_C2_like"/>
    <property type="match status" value="1"/>
</dbReference>
<protein>
    <recommendedName>
        <fullName evidence="4">Prenyltransferase alpha-alpha toroid domain-containing protein</fullName>
    </recommendedName>
</protein>
<feature type="domain" description="Prenyltransferase alpha-alpha toroid" evidence="4">
    <location>
        <begin position="149"/>
        <end position="309"/>
    </location>
</feature>
<keyword evidence="3" id="KW-0472">Membrane</keyword>
<dbReference type="GO" id="GO:0003824">
    <property type="term" value="F:catalytic activity"/>
    <property type="evidence" value="ECO:0007669"/>
    <property type="project" value="InterPro"/>
</dbReference>
<reference evidence="6" key="2">
    <citation type="submission" date="2010-01" db="EMBL/GenBank/DDBJ databases">
        <title>The complete genome of Conexibacter woesei DSM 14684.</title>
        <authorList>
            <consortium name="US DOE Joint Genome Institute (JGI-PGF)"/>
            <person name="Lucas S."/>
            <person name="Copeland A."/>
            <person name="Lapidus A."/>
            <person name="Glavina del Rio T."/>
            <person name="Dalin E."/>
            <person name="Tice H."/>
            <person name="Bruce D."/>
            <person name="Goodwin L."/>
            <person name="Pitluck S."/>
            <person name="Kyrpides N."/>
            <person name="Mavromatis K."/>
            <person name="Ivanova N."/>
            <person name="Mikhailova N."/>
            <person name="Chertkov O."/>
            <person name="Brettin T."/>
            <person name="Detter J.C."/>
            <person name="Han C."/>
            <person name="Larimer F."/>
            <person name="Land M."/>
            <person name="Hauser L."/>
            <person name="Markowitz V."/>
            <person name="Cheng J.-F."/>
            <person name="Hugenholtz P."/>
            <person name="Woyke T."/>
            <person name="Wu D."/>
            <person name="Pukall R."/>
            <person name="Steenblock K."/>
            <person name="Schneider S."/>
            <person name="Klenk H.-P."/>
            <person name="Eisen J.A."/>
        </authorList>
    </citation>
    <scope>NUCLEOTIDE SEQUENCE [LARGE SCALE GENOMIC DNA]</scope>
    <source>
        <strain evidence="6">DSM 14684 / CIP 108061 / JCM 11494 / NBRC 100937 / ID131577</strain>
    </source>
</reference>
<dbReference type="EMBL" id="CP001854">
    <property type="protein sequence ID" value="ADB50153.1"/>
    <property type="molecule type" value="Genomic_DNA"/>
</dbReference>
<evidence type="ECO:0000256" key="2">
    <source>
        <dbReference type="SAM" id="MobiDB-lite"/>
    </source>
</evidence>
<keyword evidence="6" id="KW-1185">Reference proteome</keyword>
<feature type="domain" description="Prenyltransferase alpha-alpha toroid" evidence="4">
    <location>
        <begin position="28"/>
        <end position="85"/>
    </location>
</feature>
<organism evidence="5 6">
    <name type="scientific">Conexibacter woesei (strain DSM 14684 / CCUG 47730 / CIP 108061 / JCM 11494 / NBRC 100937 / ID131577)</name>
    <dbReference type="NCBI Taxonomy" id="469383"/>
    <lineage>
        <taxon>Bacteria</taxon>
        <taxon>Bacillati</taxon>
        <taxon>Actinomycetota</taxon>
        <taxon>Thermoleophilia</taxon>
        <taxon>Solirubrobacterales</taxon>
        <taxon>Conexibacteraceae</taxon>
        <taxon>Conexibacter</taxon>
    </lineage>
</organism>
<dbReference type="SUPFAM" id="SSF48239">
    <property type="entry name" value="Terpenoid cyclases/Protein prenyltransferases"/>
    <property type="match status" value="2"/>
</dbReference>
<dbReference type="KEGG" id="cwo:Cwoe_1726"/>
<dbReference type="Gene3D" id="1.50.10.20">
    <property type="match status" value="1"/>
</dbReference>
<dbReference type="InterPro" id="IPR001330">
    <property type="entry name" value="Prenyltrans"/>
</dbReference>
<feature type="compositionally biased region" description="Low complexity" evidence="2">
    <location>
        <begin position="501"/>
        <end position="520"/>
    </location>
</feature>
<feature type="compositionally biased region" description="Low complexity" evidence="2">
    <location>
        <begin position="485"/>
        <end position="494"/>
    </location>
</feature>
<evidence type="ECO:0000313" key="6">
    <source>
        <dbReference type="Proteomes" id="UP000008229"/>
    </source>
</evidence>
<keyword evidence="3" id="KW-1133">Transmembrane helix</keyword>
<dbReference type="STRING" id="469383.Cwoe_1726"/>
<feature type="compositionally biased region" description="Basic residues" evidence="2">
    <location>
        <begin position="411"/>
        <end position="424"/>
    </location>
</feature>
<dbReference type="AlphaFoldDB" id="D3F177"/>
<feature type="compositionally biased region" description="Gly residues" evidence="2">
    <location>
        <begin position="366"/>
        <end position="391"/>
    </location>
</feature>
<evidence type="ECO:0000259" key="4">
    <source>
        <dbReference type="Pfam" id="PF00432"/>
    </source>
</evidence>
<feature type="compositionally biased region" description="Polar residues" evidence="2">
    <location>
        <begin position="469"/>
        <end position="478"/>
    </location>
</feature>
<dbReference type="Proteomes" id="UP000008229">
    <property type="component" value="Chromosome"/>
</dbReference>
<feature type="transmembrane region" description="Helical" evidence="3">
    <location>
        <begin position="575"/>
        <end position="596"/>
    </location>
</feature>
<keyword evidence="1" id="KW-0677">Repeat</keyword>